<comment type="caution">
    <text evidence="3">The sequence shown here is derived from an EMBL/GenBank/DDBJ whole genome shotgun (WGS) entry which is preliminary data.</text>
</comment>
<dbReference type="Proteomes" id="UP001519345">
    <property type="component" value="Unassembled WGS sequence"/>
</dbReference>
<feature type="compositionally biased region" description="Basic and acidic residues" evidence="1">
    <location>
        <begin position="196"/>
        <end position="215"/>
    </location>
</feature>
<keyword evidence="2" id="KW-0472">Membrane</keyword>
<feature type="region of interest" description="Disordered" evidence="1">
    <location>
        <begin position="175"/>
        <end position="262"/>
    </location>
</feature>
<dbReference type="EMBL" id="JAGGKX010000008">
    <property type="protein sequence ID" value="MBP1969823.1"/>
    <property type="molecule type" value="Genomic_DNA"/>
</dbReference>
<keyword evidence="4" id="KW-1185">Reference proteome</keyword>
<accession>A0ABS4IFU7</accession>
<feature type="transmembrane region" description="Helical" evidence="2">
    <location>
        <begin position="131"/>
        <end position="148"/>
    </location>
</feature>
<keyword evidence="2" id="KW-1133">Transmembrane helix</keyword>
<feature type="transmembrane region" description="Helical" evidence="2">
    <location>
        <begin position="12"/>
        <end position="37"/>
    </location>
</feature>
<gene>
    <name evidence="3" type="ORF">J2Z83_001931</name>
</gene>
<evidence type="ECO:0008006" key="5">
    <source>
        <dbReference type="Google" id="ProtNLM"/>
    </source>
</evidence>
<protein>
    <recommendedName>
        <fullName evidence="5">RDD domain-containing protein</fullName>
    </recommendedName>
</protein>
<evidence type="ECO:0000256" key="2">
    <source>
        <dbReference type="SAM" id="Phobius"/>
    </source>
</evidence>
<evidence type="ECO:0000313" key="3">
    <source>
        <dbReference type="EMBL" id="MBP1969823.1"/>
    </source>
</evidence>
<proteinExistence type="predicted"/>
<name>A0ABS4IFU7_9BACI</name>
<keyword evidence="2" id="KW-0812">Transmembrane</keyword>
<feature type="transmembrane region" description="Helical" evidence="2">
    <location>
        <begin position="97"/>
        <end position="119"/>
    </location>
</feature>
<feature type="compositionally biased region" description="Basic and acidic residues" evidence="1">
    <location>
        <begin position="223"/>
        <end position="262"/>
    </location>
</feature>
<organism evidence="3 4">
    <name type="scientific">Virgibacillus natechei</name>
    <dbReference type="NCBI Taxonomy" id="1216297"/>
    <lineage>
        <taxon>Bacteria</taxon>
        <taxon>Bacillati</taxon>
        <taxon>Bacillota</taxon>
        <taxon>Bacilli</taxon>
        <taxon>Bacillales</taxon>
        <taxon>Bacillaceae</taxon>
        <taxon>Virgibacillus</taxon>
    </lineage>
</organism>
<evidence type="ECO:0000313" key="4">
    <source>
        <dbReference type="Proteomes" id="UP001519345"/>
    </source>
</evidence>
<sequence length="262" mass="30923">MNNETTQKKGAFILFGLFDLLRLVMAALVILPITAIIRESGYYIAATLLGAKEKKLIVGSGPTLFTLPTIEVRRYFFMYSWMEYEELHPSNRFWHGIIYVSPIFGPLLLGILINTLLAQEVLPNNMFWDTFMYYIFYYIFFDLIPVYLPDGQPTNGRAIFDLIWRGERSDFVKKAYEEESRESEEEQGYTETQEETINRRDRDEQERSDHTRYESDSETQGQSHEKEERKGFTDAQEETIKRRDRDEQERSDHTNPESDNKD</sequence>
<evidence type="ECO:0000256" key="1">
    <source>
        <dbReference type="SAM" id="MobiDB-lite"/>
    </source>
</evidence>
<feature type="compositionally biased region" description="Acidic residues" evidence="1">
    <location>
        <begin position="179"/>
        <end position="194"/>
    </location>
</feature>
<reference evidence="3 4" key="1">
    <citation type="submission" date="2021-03" db="EMBL/GenBank/DDBJ databases">
        <title>Genomic Encyclopedia of Type Strains, Phase IV (KMG-IV): sequencing the most valuable type-strain genomes for metagenomic binning, comparative biology and taxonomic classification.</title>
        <authorList>
            <person name="Goeker M."/>
        </authorList>
    </citation>
    <scope>NUCLEOTIDE SEQUENCE [LARGE SCALE GENOMIC DNA]</scope>
    <source>
        <strain evidence="3 4">DSM 25609</strain>
    </source>
</reference>